<name>A0A0E3PRB3_9EURY</name>
<dbReference type="GO" id="GO:0009035">
    <property type="term" value="F:type I site-specific deoxyribonuclease activity"/>
    <property type="evidence" value="ECO:0007669"/>
    <property type="project" value="UniProtKB-EC"/>
</dbReference>
<dbReference type="GeneID" id="24872286"/>
<dbReference type="EC" id="3.1.21.3" evidence="4"/>
<dbReference type="CDD" id="cd18800">
    <property type="entry name" value="SF2_C_EcoR124I-like"/>
    <property type="match status" value="1"/>
</dbReference>
<dbReference type="InterPro" id="IPR051268">
    <property type="entry name" value="Type-I_R_enzyme_R_subunit"/>
</dbReference>
<gene>
    <name evidence="4" type="ORF">MSSAC_2632</name>
</gene>
<evidence type="ECO:0000259" key="3">
    <source>
        <dbReference type="Pfam" id="PF22679"/>
    </source>
</evidence>
<dbReference type="Pfam" id="PF22679">
    <property type="entry name" value="T1R_D3-like"/>
    <property type="match status" value="1"/>
</dbReference>
<dbReference type="Gene3D" id="3.40.50.300">
    <property type="entry name" value="P-loop containing nucleotide triphosphate hydrolases"/>
    <property type="match status" value="1"/>
</dbReference>
<dbReference type="Pfam" id="PF11867">
    <property type="entry name" value="T1RH-like_C"/>
    <property type="match status" value="1"/>
</dbReference>
<dbReference type="KEGG" id="msj:MSSAC_2632"/>
<proteinExistence type="predicted"/>
<dbReference type="Proteomes" id="UP000033123">
    <property type="component" value="Chromosome"/>
</dbReference>
<dbReference type="HOGENOM" id="CLU_537160_0_0_2"/>
<dbReference type="RefSeq" id="WP_231593417.1">
    <property type="nucleotide sequence ID" value="NZ_CP009508.1"/>
</dbReference>
<evidence type="ECO:0000256" key="1">
    <source>
        <dbReference type="ARBA" id="ARBA00022747"/>
    </source>
</evidence>
<accession>A0A0E3PRB3</accession>
<organism evidence="4 5">
    <name type="scientific">Methanosarcina siciliae C2J</name>
    <dbReference type="NCBI Taxonomy" id="1434118"/>
    <lineage>
        <taxon>Archaea</taxon>
        <taxon>Methanobacteriati</taxon>
        <taxon>Methanobacteriota</taxon>
        <taxon>Stenosarchaea group</taxon>
        <taxon>Methanomicrobia</taxon>
        <taxon>Methanosarcinales</taxon>
        <taxon>Methanosarcinaceae</taxon>
        <taxon>Methanosarcina</taxon>
    </lineage>
</organism>
<evidence type="ECO:0000313" key="4">
    <source>
        <dbReference type="EMBL" id="AKB37222.1"/>
    </source>
</evidence>
<evidence type="ECO:0000259" key="2">
    <source>
        <dbReference type="Pfam" id="PF11867"/>
    </source>
</evidence>
<keyword evidence="4" id="KW-0378">Hydrolase</keyword>
<dbReference type="STRING" id="1434118.MSSAC_2632"/>
<dbReference type="InterPro" id="IPR021810">
    <property type="entry name" value="T1RH-like_C"/>
</dbReference>
<sequence length="597" mass="69312">MNSIEDGATVPLYYENRVPEVQLKNDNLNDDIYGEIEKAGLDDEEESKLATEFAKEYHIIVREDRLETIAKDIVEHYVTRGYTGKALVVSIDKLTTVKMYDKIRKYWNLYIDELKAQRKATTRSEDAKALEKLISEFESVDMAVVVSEGQNEVKKFEKNKLDIKPHRKRMNEENLEETFKDSKSDLKIVFVCSKWREGFDVPSLSTIYLDRPMKDHSLMQTIARANRVYGDKSGGFIVDYVGIFENLEKALKIYATPRSGTIEIPIKPKEILLETLEQKIKELNKFLSDLSVDPEKIIRTKSGFEKIRLLKNATDAILKNESTKKKFLTEAGVALKIYKSILPHKRASEFLLQITLYEELINEIHSLDPEIDISRVMDSIQGVLDKSIKSREYIIEESKKGRIISLKEIDFDALADRFDKQHKNTEFEWLKNLVSYKLKEMIRLNSSRLDYQRRFETLIEAYNSGSANVDHSYKELIDFAKELKKEDERAIMENLTEEELSLFDKLKKPDLTEKEKIQVKKVAKELLTTLKAEKLVLDWRKKQQAVAAVKKEIEDELDRGLPDSYAVPTYEEKCNTVFQHIYDSYAGDNHSIYEAMA</sequence>
<evidence type="ECO:0000313" key="5">
    <source>
        <dbReference type="Proteomes" id="UP000033123"/>
    </source>
</evidence>
<reference evidence="4 5" key="1">
    <citation type="submission" date="2014-07" db="EMBL/GenBank/DDBJ databases">
        <title>Methanogenic archaea and the global carbon cycle.</title>
        <authorList>
            <person name="Henriksen J.R."/>
            <person name="Luke J."/>
            <person name="Reinhart S."/>
            <person name="Benedict M.N."/>
            <person name="Youngblut N.D."/>
            <person name="Metcalf M.E."/>
            <person name="Whitaker R.J."/>
            <person name="Metcalf W.W."/>
        </authorList>
    </citation>
    <scope>NUCLEOTIDE SEQUENCE [LARGE SCALE GENOMIC DNA]</scope>
    <source>
        <strain evidence="4 5">C2J</strain>
    </source>
</reference>
<dbReference type="REBASE" id="109074">
    <property type="entry name" value="MsiC2JORF2631P"/>
</dbReference>
<keyword evidence="1" id="KW-0680">Restriction system</keyword>
<dbReference type="InterPro" id="IPR027417">
    <property type="entry name" value="P-loop_NTPase"/>
</dbReference>
<dbReference type="PANTHER" id="PTHR30195">
    <property type="entry name" value="TYPE I SITE-SPECIFIC DEOXYRIBONUCLEASE PROTEIN SUBUNIT M AND R"/>
    <property type="match status" value="1"/>
</dbReference>
<dbReference type="EMBL" id="CP009508">
    <property type="protein sequence ID" value="AKB37222.1"/>
    <property type="molecule type" value="Genomic_DNA"/>
</dbReference>
<dbReference type="GO" id="GO:0009307">
    <property type="term" value="P:DNA restriction-modification system"/>
    <property type="evidence" value="ECO:0007669"/>
    <property type="project" value="UniProtKB-KW"/>
</dbReference>
<feature type="domain" description="Type I restriction enzyme HindI endonuclease subunit-like C-terminal" evidence="2">
    <location>
        <begin position="265"/>
        <end position="580"/>
    </location>
</feature>
<dbReference type="PATRIC" id="fig|1434118.4.peg.3418"/>
<dbReference type="InterPro" id="IPR055180">
    <property type="entry name" value="HsdR_RecA-like_helicase_dom_2"/>
</dbReference>
<dbReference type="PANTHER" id="PTHR30195:SF15">
    <property type="entry name" value="TYPE I RESTRICTION ENZYME HINDI ENDONUCLEASE SUBUNIT"/>
    <property type="match status" value="1"/>
</dbReference>
<dbReference type="AlphaFoldDB" id="A0A0E3PRB3"/>
<feature type="domain" description="Restriction endonuclease type I HsdR second RecA-like helicase" evidence="3">
    <location>
        <begin position="119"/>
        <end position="240"/>
    </location>
</feature>
<dbReference type="SUPFAM" id="SSF52540">
    <property type="entry name" value="P-loop containing nucleoside triphosphate hydrolases"/>
    <property type="match status" value="1"/>
</dbReference>
<protein>
    <submittedName>
        <fullName evidence="4">Type I restriction-modification system, restriction subunit R</fullName>
        <ecNumber evidence="4">3.1.21.3</ecNumber>
    </submittedName>
</protein>